<protein>
    <submittedName>
        <fullName evidence="2">Bm13530</fullName>
    </submittedName>
</protein>
<gene>
    <name evidence="2" type="primary">Bm13530</name>
    <name evidence="2" type="ORF">BM_Bm13530</name>
</gene>
<proteinExistence type="predicted"/>
<dbReference type="AlphaFoldDB" id="A0A1I9G4A8"/>
<keyword evidence="1" id="KW-0472">Membrane</keyword>
<evidence type="ECO:0000313" key="2">
    <source>
        <dbReference type="EMBL" id="CDP99244.1"/>
    </source>
</evidence>
<reference evidence="2" key="2">
    <citation type="submission" date="2012-12" db="EMBL/GenBank/DDBJ databases">
        <authorList>
            <consortium name="WormBase Consortium"/>
            <person name="Ghedin E."/>
            <person name="Paulini M."/>
        </authorList>
    </citation>
    <scope>NUCLEOTIDE SEQUENCE</scope>
    <source>
        <strain evidence="2">FR3</strain>
    </source>
</reference>
<feature type="transmembrane region" description="Helical" evidence="1">
    <location>
        <begin position="6"/>
        <end position="28"/>
    </location>
</feature>
<evidence type="ECO:0000256" key="1">
    <source>
        <dbReference type="SAM" id="Phobius"/>
    </source>
</evidence>
<accession>A0A1I9G4A8</accession>
<keyword evidence="1" id="KW-1133">Transmembrane helix</keyword>
<keyword evidence="1" id="KW-0812">Transmembrane</keyword>
<dbReference type="EMBL" id="LN857006">
    <property type="protein sequence ID" value="CDP99244.1"/>
    <property type="molecule type" value="Genomic_DNA"/>
</dbReference>
<organism evidence="2">
    <name type="scientific">Brugia malayi</name>
    <name type="common">Filarial nematode worm</name>
    <dbReference type="NCBI Taxonomy" id="6279"/>
    <lineage>
        <taxon>Eukaryota</taxon>
        <taxon>Metazoa</taxon>
        <taxon>Ecdysozoa</taxon>
        <taxon>Nematoda</taxon>
        <taxon>Chromadorea</taxon>
        <taxon>Rhabditida</taxon>
        <taxon>Spirurina</taxon>
        <taxon>Spiruromorpha</taxon>
        <taxon>Filarioidea</taxon>
        <taxon>Onchocercidae</taxon>
        <taxon>Brugia</taxon>
    </lineage>
</organism>
<sequence length="44" mass="4872">MLHANVSAVIIELQVHLLVVSTTSVLLLKTVGSLGHDLRYKRVF</sequence>
<name>A0A1I9G4A8_BRUMA</name>
<reference evidence="2" key="1">
    <citation type="journal article" date="2007" name="Science">
        <title>Draft genome of the filarial nematode parasite Brugia malayi.</title>
        <authorList>
            <person name="Ghedin E."/>
            <person name="Wang S."/>
            <person name="Spiro D."/>
            <person name="Caler E."/>
            <person name="Zhao Q."/>
            <person name="Crabtree J."/>
            <person name="Allen J.E."/>
            <person name="Delcher A.L."/>
            <person name="Guiliano D.B."/>
            <person name="Miranda-Saavedra D."/>
            <person name="Angiuoli S.V."/>
            <person name="Creasy T."/>
            <person name="Amedeo P."/>
            <person name="Haas B."/>
            <person name="El-Sayed N.M."/>
            <person name="Wortman J.R."/>
            <person name="Feldblyum T."/>
            <person name="Tallon L."/>
            <person name="Schatz M."/>
            <person name="Shumway M."/>
            <person name="Koo H."/>
            <person name="Salzberg S.L."/>
            <person name="Schobel S."/>
            <person name="Pertea M."/>
            <person name="Pop M."/>
            <person name="White O."/>
            <person name="Barton G.J."/>
            <person name="Carlow C.K."/>
            <person name="Crawford M.J."/>
            <person name="Daub J."/>
            <person name="Dimmic M.W."/>
            <person name="Estes C.F."/>
            <person name="Foster J.M."/>
            <person name="Ganatra M."/>
            <person name="Gregory W.F."/>
            <person name="Johnson N.M."/>
            <person name="Jin J."/>
            <person name="Komuniecki R."/>
            <person name="Korf I."/>
            <person name="Kumar S."/>
            <person name="Laney S."/>
            <person name="Li B.W."/>
            <person name="Li W."/>
            <person name="Lindblom T.H."/>
            <person name="Lustigman S."/>
            <person name="Ma D."/>
            <person name="Maina C.V."/>
            <person name="Martin D.M."/>
            <person name="McCarter J.P."/>
            <person name="McReynolds L."/>
            <person name="Mitreva M."/>
            <person name="Nutman T.B."/>
            <person name="Parkinson J."/>
            <person name="Peregrin-Alvarez J.M."/>
            <person name="Poole C."/>
            <person name="Ren Q."/>
            <person name="Saunders L."/>
            <person name="Sluder A.E."/>
            <person name="Smith K."/>
            <person name="Stanke M."/>
            <person name="Unnasch T.R."/>
            <person name="Ware J."/>
            <person name="Wei A.D."/>
            <person name="Weil G."/>
            <person name="Williams D.J."/>
            <person name="Zhang Y."/>
            <person name="Williams S.A."/>
            <person name="Fraser-Liggett C."/>
            <person name="Slatko B."/>
            <person name="Blaxter M.L."/>
            <person name="Scott A.L."/>
        </authorList>
    </citation>
    <scope>NUCLEOTIDE SEQUENCE</scope>
    <source>
        <strain evidence="2">FR3</strain>
    </source>
</reference>